<accession>A0A5J9VND8</accession>
<dbReference type="InterPro" id="IPR046533">
    <property type="entry name" value="DUF6598"/>
</dbReference>
<dbReference type="PANTHER" id="PTHR33065">
    <property type="entry name" value="OS07G0486400 PROTEIN"/>
    <property type="match status" value="1"/>
</dbReference>
<evidence type="ECO:0000313" key="3">
    <source>
        <dbReference type="Proteomes" id="UP000324897"/>
    </source>
</evidence>
<sequence>MEDDDDLLGLPVYDDDAAAKEERAKRKAGGTWTQDKIRERFMAAKEERAKYAYAAIVPRPRVDPQEESPAGPMRHQLHVSLNGPQLASSANVISVKIIKSAVGYPLFVYGSVFVRDELDCKRISLFRRDRDKCQRIDSMTHPNETDIGNWFLKDSTLTSTSKVIRNRIVGELFTVDLTYAPAHRAVEVTIDVKICEVLRERKRPTGFIAQEWLPFNHKKEEHSEFHGKVTACIDGIPEDFILYDSKAAGCVIRVGDGGLLQLTRRILAVPIDEMVTFDIVSRDGAHSITYYPRLCGSSSPHIRVGSYMLELKLVWSALYSRDVDGLPRCLALQYV</sequence>
<dbReference type="Gramene" id="TVU36996">
    <property type="protein sequence ID" value="TVU36996"/>
    <property type="gene ID" value="EJB05_18958"/>
</dbReference>
<gene>
    <name evidence="2" type="ORF">EJB05_18958</name>
</gene>
<proteinExistence type="predicted"/>
<feature type="non-terminal residue" evidence="2">
    <location>
        <position position="1"/>
    </location>
</feature>
<evidence type="ECO:0000259" key="1">
    <source>
        <dbReference type="Pfam" id="PF20241"/>
    </source>
</evidence>
<dbReference type="OrthoDB" id="612005at2759"/>
<dbReference type="Pfam" id="PF20241">
    <property type="entry name" value="DUF6598"/>
    <property type="match status" value="2"/>
</dbReference>
<organism evidence="2 3">
    <name type="scientific">Eragrostis curvula</name>
    <name type="common">weeping love grass</name>
    <dbReference type="NCBI Taxonomy" id="38414"/>
    <lineage>
        <taxon>Eukaryota</taxon>
        <taxon>Viridiplantae</taxon>
        <taxon>Streptophyta</taxon>
        <taxon>Embryophyta</taxon>
        <taxon>Tracheophyta</taxon>
        <taxon>Spermatophyta</taxon>
        <taxon>Magnoliopsida</taxon>
        <taxon>Liliopsida</taxon>
        <taxon>Poales</taxon>
        <taxon>Poaceae</taxon>
        <taxon>PACMAD clade</taxon>
        <taxon>Chloridoideae</taxon>
        <taxon>Eragrostideae</taxon>
        <taxon>Eragrostidinae</taxon>
        <taxon>Eragrostis</taxon>
    </lineage>
</organism>
<reference evidence="2 3" key="1">
    <citation type="journal article" date="2019" name="Sci. Rep.">
        <title>A high-quality genome of Eragrostis curvula grass provides insights into Poaceae evolution and supports new strategies to enhance forage quality.</title>
        <authorList>
            <person name="Carballo J."/>
            <person name="Santos B.A.C.M."/>
            <person name="Zappacosta D."/>
            <person name="Garbus I."/>
            <person name="Selva J.P."/>
            <person name="Gallo C.A."/>
            <person name="Diaz A."/>
            <person name="Albertini E."/>
            <person name="Caccamo M."/>
            <person name="Echenique V."/>
        </authorList>
    </citation>
    <scope>NUCLEOTIDE SEQUENCE [LARGE SCALE GENOMIC DNA]</scope>
    <source>
        <strain evidence="3">cv. Victoria</strain>
        <tissue evidence="2">Leaf</tissue>
    </source>
</reference>
<name>A0A5J9VND8_9POAL</name>
<dbReference type="AlphaFoldDB" id="A0A5J9VND8"/>
<dbReference type="Proteomes" id="UP000324897">
    <property type="component" value="Unassembled WGS sequence"/>
</dbReference>
<evidence type="ECO:0000313" key="2">
    <source>
        <dbReference type="EMBL" id="TVU36996.1"/>
    </source>
</evidence>
<feature type="domain" description="DUF6598" evidence="1">
    <location>
        <begin position="90"/>
        <end position="138"/>
    </location>
</feature>
<keyword evidence="3" id="KW-1185">Reference proteome</keyword>
<dbReference type="PANTHER" id="PTHR33065:SF163">
    <property type="entry name" value="OS05G0112700 PROTEIN"/>
    <property type="match status" value="1"/>
</dbReference>
<feature type="domain" description="DUF6598" evidence="1">
    <location>
        <begin position="154"/>
        <end position="312"/>
    </location>
</feature>
<protein>
    <recommendedName>
        <fullName evidence="1">DUF6598 domain-containing protein</fullName>
    </recommendedName>
</protein>
<dbReference type="EMBL" id="RWGY01000009">
    <property type="protein sequence ID" value="TVU36996.1"/>
    <property type="molecule type" value="Genomic_DNA"/>
</dbReference>
<comment type="caution">
    <text evidence="2">The sequence shown here is derived from an EMBL/GenBank/DDBJ whole genome shotgun (WGS) entry which is preliminary data.</text>
</comment>